<evidence type="ECO:0000256" key="2">
    <source>
        <dbReference type="ARBA" id="ARBA00010940"/>
    </source>
</evidence>
<dbReference type="GO" id="GO:0000978">
    <property type="term" value="F:RNA polymerase II cis-regulatory region sequence-specific DNA binding"/>
    <property type="evidence" value="ECO:0007669"/>
    <property type="project" value="InterPro"/>
</dbReference>
<evidence type="ECO:0000313" key="15">
    <source>
        <dbReference type="Proteomes" id="UP001160483"/>
    </source>
</evidence>
<dbReference type="Proteomes" id="UP001160483">
    <property type="component" value="Unassembled WGS sequence"/>
</dbReference>
<evidence type="ECO:0000256" key="5">
    <source>
        <dbReference type="ARBA" id="ARBA00023125"/>
    </source>
</evidence>
<dbReference type="Pfam" id="PF02319">
    <property type="entry name" value="WHD_E2F_TDP"/>
    <property type="match status" value="2"/>
</dbReference>
<dbReference type="InterPro" id="IPR015633">
    <property type="entry name" value="E2F"/>
</dbReference>
<dbReference type="EMBL" id="CAKKTJ010000322">
    <property type="protein sequence ID" value="CAH0480114.1"/>
    <property type="molecule type" value="Genomic_DNA"/>
</dbReference>
<evidence type="ECO:0000313" key="13">
    <source>
        <dbReference type="EMBL" id="CAH0518517.1"/>
    </source>
</evidence>
<dbReference type="Gene3D" id="1.10.10.10">
    <property type="entry name" value="Winged helix-like DNA-binding domain superfamily/Winged helix DNA-binding domain"/>
    <property type="match status" value="2"/>
</dbReference>
<evidence type="ECO:0000256" key="6">
    <source>
        <dbReference type="ARBA" id="ARBA00023163"/>
    </source>
</evidence>
<dbReference type="SUPFAM" id="SSF46785">
    <property type="entry name" value="Winged helix' DNA-binding domain"/>
    <property type="match status" value="2"/>
</dbReference>
<comment type="subcellular location">
    <subcellularLocation>
        <location evidence="1 9">Nucleus</location>
    </subcellularLocation>
</comment>
<feature type="region of interest" description="Disordered" evidence="10">
    <location>
        <begin position="1"/>
        <end position="41"/>
    </location>
</feature>
<evidence type="ECO:0000256" key="3">
    <source>
        <dbReference type="ARBA" id="ARBA00022491"/>
    </source>
</evidence>
<dbReference type="FunFam" id="1.10.10.10:FF:000073">
    <property type="entry name" value="E2F transcription factor 8"/>
    <property type="match status" value="1"/>
</dbReference>
<evidence type="ECO:0000256" key="1">
    <source>
        <dbReference type="ARBA" id="ARBA00004123"/>
    </source>
</evidence>
<keyword evidence="5 9" id="KW-0238">DNA-binding</keyword>
<keyword evidence="7 9" id="KW-0539">Nucleus</keyword>
<dbReference type="EMBL" id="CAKLCB010000263">
    <property type="protein sequence ID" value="CAH0518517.1"/>
    <property type="molecule type" value="Genomic_DNA"/>
</dbReference>
<feature type="domain" description="E2F/DP family winged-helix DNA-binding" evidence="11">
    <location>
        <begin position="187"/>
        <end position="271"/>
    </location>
</feature>
<evidence type="ECO:0000313" key="14">
    <source>
        <dbReference type="Proteomes" id="UP001158986"/>
    </source>
</evidence>
<dbReference type="InterPro" id="IPR036390">
    <property type="entry name" value="WH_DNA-bd_sf"/>
</dbReference>
<comment type="caution">
    <text evidence="12">The sequence shown here is derived from an EMBL/GenBank/DDBJ whole genome shotgun (WGS) entry which is preliminary data.</text>
</comment>
<evidence type="ECO:0000259" key="11">
    <source>
        <dbReference type="SMART" id="SM01372"/>
    </source>
</evidence>
<evidence type="ECO:0000256" key="9">
    <source>
        <dbReference type="RuleBase" id="RU003796"/>
    </source>
</evidence>
<evidence type="ECO:0000256" key="4">
    <source>
        <dbReference type="ARBA" id="ARBA00023015"/>
    </source>
</evidence>
<keyword evidence="8" id="KW-0131">Cell cycle</keyword>
<keyword evidence="6 9" id="KW-0804">Transcription</keyword>
<gene>
    <name evidence="13" type="ORF">PBS001_LOCUS5085</name>
    <name evidence="12" type="ORF">PBS003_LOCUS6740</name>
</gene>
<proteinExistence type="inferred from homology"/>
<feature type="domain" description="E2F/DP family winged-helix DNA-binding" evidence="11">
    <location>
        <begin position="83"/>
        <end position="148"/>
    </location>
</feature>
<dbReference type="InterPro" id="IPR036388">
    <property type="entry name" value="WH-like_DNA-bd_sf"/>
</dbReference>
<dbReference type="SMART" id="SM01372">
    <property type="entry name" value="E2F_TDP"/>
    <property type="match status" value="2"/>
</dbReference>
<name>A0AAU9L686_9STRA</name>
<evidence type="ECO:0000256" key="8">
    <source>
        <dbReference type="ARBA" id="ARBA00023306"/>
    </source>
</evidence>
<evidence type="ECO:0000256" key="10">
    <source>
        <dbReference type="SAM" id="MobiDB-lite"/>
    </source>
</evidence>
<dbReference type="AlphaFoldDB" id="A0AAU9L686"/>
<keyword evidence="3" id="KW-0678">Repressor</keyword>
<keyword evidence="14" id="KW-1185">Reference proteome</keyword>
<feature type="region of interest" description="Disordered" evidence="10">
    <location>
        <begin position="316"/>
        <end position="389"/>
    </location>
</feature>
<accession>A0AAU9L686</accession>
<dbReference type="PANTHER" id="PTHR12081">
    <property type="entry name" value="TRANSCRIPTION FACTOR E2F"/>
    <property type="match status" value="1"/>
</dbReference>
<organism evidence="12 15">
    <name type="scientific">Peronospora belbahrii</name>
    <dbReference type="NCBI Taxonomy" id="622444"/>
    <lineage>
        <taxon>Eukaryota</taxon>
        <taxon>Sar</taxon>
        <taxon>Stramenopiles</taxon>
        <taxon>Oomycota</taxon>
        <taxon>Peronosporomycetes</taxon>
        <taxon>Peronosporales</taxon>
        <taxon>Peronosporaceae</taxon>
        <taxon>Peronospora</taxon>
    </lineage>
</organism>
<dbReference type="PANTHER" id="PTHR12081:SF7">
    <property type="entry name" value="TRANSCRIPTION FACTOR EFL-3"/>
    <property type="match status" value="1"/>
</dbReference>
<evidence type="ECO:0000313" key="12">
    <source>
        <dbReference type="EMBL" id="CAH0480114.1"/>
    </source>
</evidence>
<comment type="similarity">
    <text evidence="2 9">Belongs to the E2F/DP family.</text>
</comment>
<feature type="compositionally biased region" description="Polar residues" evidence="10">
    <location>
        <begin position="1"/>
        <end position="29"/>
    </location>
</feature>
<dbReference type="FunFam" id="1.10.10.10:FF:000295">
    <property type="entry name" value="E2F transcription factor-like E2FE"/>
    <property type="match status" value="1"/>
</dbReference>
<dbReference type="InterPro" id="IPR003316">
    <property type="entry name" value="E2F_WHTH_DNA-bd_dom"/>
</dbReference>
<evidence type="ECO:0000256" key="7">
    <source>
        <dbReference type="ARBA" id="ARBA00023242"/>
    </source>
</evidence>
<sequence>MNHTSQETKQTCTSSIDSSVKQQDQQLQSEPKRYDENETQLPLQMDTDACVDTLVKEEKVSKNDKWKKEKENVRFFPFREYNRKEKSLGLLCENFLKLHRDDTISEICLDRAATTLGVERRRIYDIVNILESIHLVSRKSKNLYHWHGLVALPTSVSAMKQRYAEVQESLPSDSRGTECPRFKNDRRRGKSLSKLSQMFVQLFLRKEDCIIPLDQAAKQLIQMEDSKSVEDRLLKTKIRRLYDVANVLVSVGLIEKLQLSNSRKPVFRWKTRSTIPVSTTAPEASTDHPAYNIDEKDDIEPTQCHIDTTDYIKTEVVSSSAEGDNTDAMKSPETCNSDMSDDGGSESQSDACSCGSKRKQNDQDESDANMLTSESSTKRNRSHTMDETIVPTTGEKSLRLLRMDANNEPIHPQAILYEQQEQVKLYMQQYIHEYVDYLATHEQLSKYTTLTKDNTRVKGEFVTVTASKTNAIAAISKDLHSTPMHLPSLAGTIQDLFVLEKSPQAVADFRSNSSVDQEVVSIK</sequence>
<dbReference type="GO" id="GO:0000981">
    <property type="term" value="F:DNA-binding transcription factor activity, RNA polymerase II-specific"/>
    <property type="evidence" value="ECO:0007669"/>
    <property type="project" value="TreeGrafter"/>
</dbReference>
<feature type="region of interest" description="Disordered" evidence="10">
    <location>
        <begin position="278"/>
        <end position="300"/>
    </location>
</feature>
<protein>
    <recommendedName>
        <fullName evidence="11">E2F/DP family winged-helix DNA-binding domain-containing protein</fullName>
    </recommendedName>
</protein>
<dbReference type="GO" id="GO:0090575">
    <property type="term" value="C:RNA polymerase II transcription regulator complex"/>
    <property type="evidence" value="ECO:0007669"/>
    <property type="project" value="TreeGrafter"/>
</dbReference>
<reference evidence="12 14" key="1">
    <citation type="submission" date="2021-11" db="EMBL/GenBank/DDBJ databases">
        <authorList>
            <person name="Islam A."/>
            <person name="Islam S."/>
            <person name="Flora M.S."/>
            <person name="Rahman M."/>
            <person name="Ziaur R.M."/>
            <person name="Epstein J.H."/>
            <person name="Hassan M."/>
            <person name="Klassen M."/>
            <person name="Woodard K."/>
            <person name="Webb A."/>
            <person name="Webby R.J."/>
            <person name="El Zowalaty M.E."/>
        </authorList>
    </citation>
    <scope>NUCLEOTIDE SEQUENCE</scope>
    <source>
        <strain evidence="13">Pbs1</strain>
        <strain evidence="12">Pbs3</strain>
    </source>
</reference>
<dbReference type="Proteomes" id="UP001158986">
    <property type="component" value="Unassembled WGS sequence"/>
</dbReference>
<keyword evidence="4 9" id="KW-0805">Transcription regulation</keyword>